<dbReference type="EMBL" id="BAAABU010000025">
    <property type="protein sequence ID" value="GAA0256514.1"/>
    <property type="molecule type" value="Genomic_DNA"/>
</dbReference>
<dbReference type="InterPro" id="IPR034074">
    <property type="entry name" value="Y4bN_pept_dom"/>
</dbReference>
<dbReference type="InterPro" id="IPR000209">
    <property type="entry name" value="Peptidase_S8/S53_dom"/>
</dbReference>
<evidence type="ECO:0000256" key="5">
    <source>
        <dbReference type="SAM" id="MobiDB-lite"/>
    </source>
</evidence>
<feature type="domain" description="Peptidase S8/S53" evidence="6">
    <location>
        <begin position="282"/>
        <end position="649"/>
    </location>
</feature>
<evidence type="ECO:0000256" key="1">
    <source>
        <dbReference type="ARBA" id="ARBA00011073"/>
    </source>
</evidence>
<evidence type="ECO:0000313" key="7">
    <source>
        <dbReference type="EMBL" id="GAA0256514.1"/>
    </source>
</evidence>
<dbReference type="PANTHER" id="PTHR43806">
    <property type="entry name" value="PEPTIDASE S8"/>
    <property type="match status" value="1"/>
</dbReference>
<organism evidence="7 8">
    <name type="scientific">Saccharothrix mutabilis subsp. mutabilis</name>
    <dbReference type="NCBI Taxonomy" id="66855"/>
    <lineage>
        <taxon>Bacteria</taxon>
        <taxon>Bacillati</taxon>
        <taxon>Actinomycetota</taxon>
        <taxon>Actinomycetes</taxon>
        <taxon>Pseudonocardiales</taxon>
        <taxon>Pseudonocardiaceae</taxon>
        <taxon>Saccharothrix</taxon>
    </lineage>
</organism>
<protein>
    <submittedName>
        <fullName evidence="7">S8 family peptidase</fullName>
    </submittedName>
</protein>
<dbReference type="SUPFAM" id="SSF52743">
    <property type="entry name" value="Subtilisin-like"/>
    <property type="match status" value="1"/>
</dbReference>
<dbReference type="Gene3D" id="3.40.50.200">
    <property type="entry name" value="Peptidase S8/S53 domain"/>
    <property type="match status" value="1"/>
</dbReference>
<dbReference type="Proteomes" id="UP001500416">
    <property type="component" value="Unassembled WGS sequence"/>
</dbReference>
<dbReference type="CDD" id="cd04847">
    <property type="entry name" value="Peptidases_S8_Subtilisin_like_2"/>
    <property type="match status" value="1"/>
</dbReference>
<gene>
    <name evidence="7" type="ORF">GCM10010492_66790</name>
</gene>
<proteinExistence type="inferred from homology"/>
<evidence type="ECO:0000256" key="2">
    <source>
        <dbReference type="ARBA" id="ARBA00022670"/>
    </source>
</evidence>
<name>A0ABP3E9B9_9PSEU</name>
<keyword evidence="8" id="KW-1185">Reference proteome</keyword>
<evidence type="ECO:0000256" key="4">
    <source>
        <dbReference type="ARBA" id="ARBA00022825"/>
    </source>
</evidence>
<feature type="region of interest" description="Disordered" evidence="5">
    <location>
        <begin position="1"/>
        <end position="51"/>
    </location>
</feature>
<evidence type="ECO:0000256" key="3">
    <source>
        <dbReference type="ARBA" id="ARBA00022801"/>
    </source>
</evidence>
<keyword evidence="2" id="KW-0645">Protease</keyword>
<dbReference type="PRINTS" id="PR00723">
    <property type="entry name" value="SUBTILISIN"/>
</dbReference>
<reference evidence="8" key="1">
    <citation type="journal article" date="2019" name="Int. J. Syst. Evol. Microbiol.">
        <title>The Global Catalogue of Microorganisms (GCM) 10K type strain sequencing project: providing services to taxonomists for standard genome sequencing and annotation.</title>
        <authorList>
            <consortium name="The Broad Institute Genomics Platform"/>
            <consortium name="The Broad Institute Genome Sequencing Center for Infectious Disease"/>
            <person name="Wu L."/>
            <person name="Ma J."/>
        </authorList>
    </citation>
    <scope>NUCLEOTIDE SEQUENCE [LARGE SCALE GENOMIC DNA]</scope>
    <source>
        <strain evidence="8">JCM 3380</strain>
    </source>
</reference>
<evidence type="ECO:0000259" key="6">
    <source>
        <dbReference type="Pfam" id="PF00082"/>
    </source>
</evidence>
<sequence>MAQRNKAHLLISGRCATSDYTPVGSGGDSKQPPEPTDRQAHASAIRGGLQSAEQEARLRREANSVAVPESIPGTYVTFESFPDVELALDSLDPRSGTTHPELRAVRIDEVSGQLVEFATVFVPDGTMSHFLNRLDAYLSSVDASKPNHRNLVDRIQAVHLATVEALWTDPTSQFPPADEQVWWELWLRRRDGNELTRLRTYAEADGVDMRIGRRALGFNTRTVVLARTTARQLSLAMDILDDIAELRSPHHRAEFLADEDAATQREFVDELVARVTPAPADAPVVCVMDTGVHHTHTLLTGSLEPHNCHSADPTWPAEFDDNGHGTRMAGLALYGDLGEAMDATGPLPLRHRLESLKLLPPPGFPDNEPALYGAITAAGVSTVEVEGTERPRAYSMAVTAVTPGPSPDEHAGLVLGQPTSWSASLDALAAGRGVVESDTGLALLSDADPEAHRLFVVSAGNVTTFDRDHLTRSDLEPVQDPGQAWNVLTVGAFTNRDTLLHPPGVYDGWSPLAQRGELSPFSRTSVAFNSTWPVKPEIVMEGGNVAESPDGAERHPLGALELLTTAAPMTPGTAGSSRQLTTAGATSAATAQAAHLAARIMADYPSLWPEAVRGLIVHSAEWTPAMRTHLDQTSTKRAKRTVLRRYGMGVPDLTRATRSASDALTLIAQETITPFTGDKLGEIHFHDLPWPTDELVNLGATLVRLRITLSYFIEPNPARRGWNGRYNYASHGLRFDVRRATESTQDFHKRLNLKALQQGEQRPKSAGETGDWLFGPEAQRAPGSLHTDIWTGTASDLAQRGLVAVYPVGGWWKEQAARGRVDHEARYSLIVSIATPDVDTDIWTPVAQQVGITTTITT</sequence>
<evidence type="ECO:0000313" key="8">
    <source>
        <dbReference type="Proteomes" id="UP001500416"/>
    </source>
</evidence>
<keyword evidence="4" id="KW-0720">Serine protease</keyword>
<dbReference type="InterPro" id="IPR036852">
    <property type="entry name" value="Peptidase_S8/S53_dom_sf"/>
</dbReference>
<dbReference type="InterPro" id="IPR015500">
    <property type="entry name" value="Peptidase_S8_subtilisin-rel"/>
</dbReference>
<comment type="similarity">
    <text evidence="1">Belongs to the peptidase S8 family.</text>
</comment>
<dbReference type="Pfam" id="PF00082">
    <property type="entry name" value="Peptidase_S8"/>
    <property type="match status" value="1"/>
</dbReference>
<accession>A0ABP3E9B9</accession>
<dbReference type="InterPro" id="IPR050131">
    <property type="entry name" value="Peptidase_S8_subtilisin-like"/>
</dbReference>
<comment type="caution">
    <text evidence="7">The sequence shown here is derived from an EMBL/GenBank/DDBJ whole genome shotgun (WGS) entry which is preliminary data.</text>
</comment>
<dbReference type="PANTHER" id="PTHR43806:SF11">
    <property type="entry name" value="CEREVISIN-RELATED"/>
    <property type="match status" value="1"/>
</dbReference>
<keyword evidence="3" id="KW-0378">Hydrolase</keyword>